<keyword evidence="2" id="KW-1185">Reference proteome</keyword>
<dbReference type="STRING" id="1174501.SAMN05216192_12564"/>
<dbReference type="Proteomes" id="UP000199050">
    <property type="component" value="Unassembled WGS sequence"/>
</dbReference>
<sequence>MLNKKQKKFKFIRIVGKNPFSRKNKKWFMKRWIRLK</sequence>
<proteinExistence type="predicted"/>
<dbReference type="EMBL" id="FNDX01000025">
    <property type="protein sequence ID" value="SDJ84554.1"/>
    <property type="molecule type" value="Genomic_DNA"/>
</dbReference>
<evidence type="ECO:0000313" key="1">
    <source>
        <dbReference type="EMBL" id="SDJ84554.1"/>
    </source>
</evidence>
<dbReference type="AlphaFoldDB" id="A0A1G8X282"/>
<name>A0A1G8X282_9BACL</name>
<evidence type="ECO:0000313" key="2">
    <source>
        <dbReference type="Proteomes" id="UP000199050"/>
    </source>
</evidence>
<accession>A0A1G8X282</accession>
<gene>
    <name evidence="1" type="ORF">SAMN05216192_12564</name>
</gene>
<protein>
    <submittedName>
        <fullName evidence="1">Uncharacterized protein</fullName>
    </submittedName>
</protein>
<organism evidence="1 2">
    <name type="scientific">Paenibacillus typhae</name>
    <dbReference type="NCBI Taxonomy" id="1174501"/>
    <lineage>
        <taxon>Bacteria</taxon>
        <taxon>Bacillati</taxon>
        <taxon>Bacillota</taxon>
        <taxon>Bacilli</taxon>
        <taxon>Bacillales</taxon>
        <taxon>Paenibacillaceae</taxon>
        <taxon>Paenibacillus</taxon>
    </lineage>
</organism>
<reference evidence="2" key="1">
    <citation type="submission" date="2016-10" db="EMBL/GenBank/DDBJ databases">
        <authorList>
            <person name="Varghese N."/>
            <person name="Submissions S."/>
        </authorList>
    </citation>
    <scope>NUCLEOTIDE SEQUENCE [LARGE SCALE GENOMIC DNA]</scope>
    <source>
        <strain evidence="2">CGMCC 1.11012</strain>
    </source>
</reference>